<evidence type="ECO:0000313" key="3">
    <source>
        <dbReference type="EMBL" id="SHK25891.1"/>
    </source>
</evidence>
<gene>
    <name evidence="3" type="ORF">SAMN05443637_104112</name>
</gene>
<keyword evidence="4" id="KW-1185">Reference proteome</keyword>
<reference evidence="3 4" key="1">
    <citation type="submission" date="2016-11" db="EMBL/GenBank/DDBJ databases">
        <authorList>
            <person name="Jaros S."/>
            <person name="Januszkiewicz K."/>
            <person name="Wedrychowicz H."/>
        </authorList>
    </citation>
    <scope>NUCLEOTIDE SEQUENCE [LARGE SCALE GENOMIC DNA]</scope>
    <source>
        <strain evidence="3 4">DSM 43832</strain>
    </source>
</reference>
<proteinExistence type="inferred from homology"/>
<dbReference type="InterPro" id="IPR023631">
    <property type="entry name" value="Amidase_dom"/>
</dbReference>
<dbReference type="EMBL" id="FRAP01000004">
    <property type="protein sequence ID" value="SHK25891.1"/>
    <property type="molecule type" value="Genomic_DNA"/>
</dbReference>
<accession>A0A1M6R076</accession>
<evidence type="ECO:0000259" key="2">
    <source>
        <dbReference type="Pfam" id="PF01425"/>
    </source>
</evidence>
<dbReference type="Pfam" id="PF01425">
    <property type="entry name" value="Amidase"/>
    <property type="match status" value="1"/>
</dbReference>
<dbReference type="InterPro" id="IPR036928">
    <property type="entry name" value="AS_sf"/>
</dbReference>
<keyword evidence="3" id="KW-0808">Transferase</keyword>
<dbReference type="GO" id="GO:0016740">
    <property type="term" value="F:transferase activity"/>
    <property type="evidence" value="ECO:0007669"/>
    <property type="project" value="UniProtKB-KW"/>
</dbReference>
<evidence type="ECO:0000256" key="1">
    <source>
        <dbReference type="ARBA" id="ARBA00009199"/>
    </source>
</evidence>
<dbReference type="SUPFAM" id="SSF75304">
    <property type="entry name" value="Amidase signature (AS) enzymes"/>
    <property type="match status" value="1"/>
</dbReference>
<dbReference type="PANTHER" id="PTHR11895">
    <property type="entry name" value="TRANSAMIDASE"/>
    <property type="match status" value="1"/>
</dbReference>
<dbReference type="STRING" id="1848.SAMN05443637_104112"/>
<dbReference type="AlphaFoldDB" id="A0A1M6R076"/>
<name>A0A1M6R076_PSETH</name>
<feature type="domain" description="Amidase" evidence="2">
    <location>
        <begin position="28"/>
        <end position="459"/>
    </location>
</feature>
<organism evidence="3 4">
    <name type="scientific">Pseudonocardia thermophila</name>
    <dbReference type="NCBI Taxonomy" id="1848"/>
    <lineage>
        <taxon>Bacteria</taxon>
        <taxon>Bacillati</taxon>
        <taxon>Actinomycetota</taxon>
        <taxon>Actinomycetes</taxon>
        <taxon>Pseudonocardiales</taxon>
        <taxon>Pseudonocardiaceae</taxon>
        <taxon>Pseudonocardia</taxon>
    </lineage>
</organism>
<dbReference type="RefSeq" id="WP_073456062.1">
    <property type="nucleotide sequence ID" value="NZ_CALGVN010000046.1"/>
</dbReference>
<dbReference type="Gene3D" id="3.90.1300.10">
    <property type="entry name" value="Amidase signature (AS) domain"/>
    <property type="match status" value="1"/>
</dbReference>
<dbReference type="PANTHER" id="PTHR11895:SF7">
    <property type="entry name" value="GLUTAMYL-TRNA(GLN) AMIDOTRANSFERASE SUBUNIT A, MITOCHONDRIAL"/>
    <property type="match status" value="1"/>
</dbReference>
<evidence type="ECO:0000313" key="4">
    <source>
        <dbReference type="Proteomes" id="UP000184363"/>
    </source>
</evidence>
<sequence>MATNSDICRMDTIELARRIAAKELSPVEVVDAVLDRLDRLDPVLHMFTTVVPDLARQEAKRIEAEIAAGREVGPLAGVPTGVKDLIYTKGIRTASGSHAYRDFVPDEDDVVVERIKDAGAIVIGKTQVPEFGYSGTGQTPIAEPTRNPWNLDRTSGGSSAGSGAAVATGVGPFSLGSDGGGSIRIPASFCGLYGIKPTMGRVPLWPGTKDERYPGVSSWESLEHIGPITRTVADAALVLSVIAGFDDRDRLSIPSDDVDWRRAVDGDLRGVRVAYSPDLGYAAVDPQVRAVVDRAVTVFERDLGCTVEPADPGWSDPYEALLPLIMCESDIAGLRRLADELGDRMSPHLVGVLRTEWTAEQLTSAVVQRKAVYNASWRFFRSYDLLLTPTLAVPPFEHGLQGPPTIDGRDVDGFYWLSFTFPFNFTGQPAATVPAGFTEDGLPVGLQIVGRRLDDALVLRASAAFEAAAPWREAWPPILAELGL</sequence>
<comment type="similarity">
    <text evidence="1">Belongs to the amidase family.</text>
</comment>
<dbReference type="Proteomes" id="UP000184363">
    <property type="component" value="Unassembled WGS sequence"/>
</dbReference>
<dbReference type="InterPro" id="IPR000120">
    <property type="entry name" value="Amidase"/>
</dbReference>
<protein>
    <submittedName>
        <fullName evidence="3">Aspartyl-tRNA(Asn)/glutamyl-tRNA(Gln) amidotransferase subunit A</fullName>
    </submittedName>
</protein>